<evidence type="ECO:0000313" key="1">
    <source>
        <dbReference type="EnsemblPlants" id="OGLUM06G08620.1"/>
    </source>
</evidence>
<dbReference type="HOGENOM" id="CLU_2018803_0_0_1"/>
<accession>A0A0E0A728</accession>
<proteinExistence type="predicted"/>
<name>A0A0E0A728_9ORYZ</name>
<keyword evidence="2" id="KW-1185">Reference proteome</keyword>
<dbReference type="Gramene" id="OGLUM06G08620.1">
    <property type="protein sequence ID" value="OGLUM06G08620.1"/>
    <property type="gene ID" value="OGLUM06G08620"/>
</dbReference>
<dbReference type="AlphaFoldDB" id="A0A0E0A728"/>
<organism evidence="1">
    <name type="scientific">Oryza glumipatula</name>
    <dbReference type="NCBI Taxonomy" id="40148"/>
    <lineage>
        <taxon>Eukaryota</taxon>
        <taxon>Viridiplantae</taxon>
        <taxon>Streptophyta</taxon>
        <taxon>Embryophyta</taxon>
        <taxon>Tracheophyta</taxon>
        <taxon>Spermatophyta</taxon>
        <taxon>Magnoliopsida</taxon>
        <taxon>Liliopsida</taxon>
        <taxon>Poales</taxon>
        <taxon>Poaceae</taxon>
        <taxon>BOP clade</taxon>
        <taxon>Oryzoideae</taxon>
        <taxon>Oryzeae</taxon>
        <taxon>Oryzinae</taxon>
        <taxon>Oryza</taxon>
    </lineage>
</organism>
<evidence type="ECO:0000313" key="2">
    <source>
        <dbReference type="Proteomes" id="UP000026961"/>
    </source>
</evidence>
<reference evidence="1" key="1">
    <citation type="submission" date="2015-04" db="UniProtKB">
        <authorList>
            <consortium name="EnsemblPlants"/>
        </authorList>
    </citation>
    <scope>IDENTIFICATION</scope>
</reference>
<dbReference type="Proteomes" id="UP000026961">
    <property type="component" value="Chromosome 6"/>
</dbReference>
<protein>
    <submittedName>
        <fullName evidence="1">Uncharacterized protein</fullName>
    </submittedName>
</protein>
<sequence length="123" mass="13413">MRRALLSFHTDSSEVKTATDRRSGRLAFSPLLSEPVFLPSSSASRLRPKKEQIFVRVAGLAALLRPRPPATATALAIAPPPHCFAISTRRSGRPAPYPLTSEQQHKNQTKESLLAFFASSSCV</sequence>
<reference evidence="1" key="2">
    <citation type="submission" date="2018-05" db="EMBL/GenBank/DDBJ databases">
        <title>OgluRS3 (Oryza glumaepatula Reference Sequence Version 3).</title>
        <authorList>
            <person name="Zhang J."/>
            <person name="Kudrna D."/>
            <person name="Lee S."/>
            <person name="Talag J."/>
            <person name="Welchert J."/>
            <person name="Wing R.A."/>
        </authorList>
    </citation>
    <scope>NUCLEOTIDE SEQUENCE [LARGE SCALE GENOMIC DNA]</scope>
</reference>
<dbReference type="EnsemblPlants" id="OGLUM06G08620.1">
    <property type="protein sequence ID" value="OGLUM06G08620.1"/>
    <property type="gene ID" value="OGLUM06G08620"/>
</dbReference>